<dbReference type="GO" id="GO:0005840">
    <property type="term" value="C:ribosome"/>
    <property type="evidence" value="ECO:0007669"/>
    <property type="project" value="UniProtKB-KW"/>
</dbReference>
<sequence>MKTILTAAAIALTSSAALAGTVALDKAAEGATLHEAGIDMSLYWTEAEGGFELVATYVTDETAEPARLVMLLQDGDNVTFGLPDAPDATFKFIRTGDVVVVAGHTPRTELVSN</sequence>
<dbReference type="Proteomes" id="UP000030960">
    <property type="component" value="Unassembled WGS sequence"/>
</dbReference>
<dbReference type="RefSeq" id="WP_052244633.1">
    <property type="nucleotide sequence ID" value="NZ_JSUQ01000015.1"/>
</dbReference>
<keyword evidence="2" id="KW-0689">Ribosomal protein</keyword>
<comment type="caution">
    <text evidence="2">The sequence shown here is derived from an EMBL/GenBank/DDBJ whole genome shotgun (WGS) entry which is preliminary data.</text>
</comment>
<keyword evidence="1" id="KW-0732">Signal</keyword>
<dbReference type="AlphaFoldDB" id="A0A0B3RKJ2"/>
<feature type="chain" id="PRO_5002082636" evidence="1">
    <location>
        <begin position="20"/>
        <end position="113"/>
    </location>
</feature>
<keyword evidence="2" id="KW-0687">Ribonucleoprotein</keyword>
<evidence type="ECO:0000313" key="2">
    <source>
        <dbReference type="EMBL" id="KHQ51760.1"/>
    </source>
</evidence>
<name>A0A0B3RKJ2_9RHOB</name>
<dbReference type="OrthoDB" id="7859688at2"/>
<gene>
    <name evidence="2" type="primary">rpmG_2</name>
    <name evidence="2" type="ORF">OA50_03661</name>
</gene>
<feature type="signal peptide" evidence="1">
    <location>
        <begin position="1"/>
        <end position="19"/>
    </location>
</feature>
<accession>A0A0B3RKJ2</accession>
<dbReference type="STRING" id="561184.SAMN05216376_104165"/>
<reference evidence="2 3" key="1">
    <citation type="submission" date="2014-10" db="EMBL/GenBank/DDBJ databases">
        <title>Genome sequence of Ponticoccus sp. strain UMTAT08 isolated from clonal culture of toxic dinoflagellate Alexandrium tamiyavanichii.</title>
        <authorList>
            <person name="Gan H.Y."/>
            <person name="Muhd D.-D."/>
            <person name="Mohd Noor M.E."/>
            <person name="Yeong Y.S."/>
            <person name="Usup G."/>
        </authorList>
    </citation>
    <scope>NUCLEOTIDE SEQUENCE [LARGE SCALE GENOMIC DNA]</scope>
    <source>
        <strain evidence="2 3">UMTAT08</strain>
    </source>
</reference>
<evidence type="ECO:0000256" key="1">
    <source>
        <dbReference type="SAM" id="SignalP"/>
    </source>
</evidence>
<keyword evidence="3" id="KW-1185">Reference proteome</keyword>
<dbReference type="EMBL" id="JSUQ01000015">
    <property type="protein sequence ID" value="KHQ51760.1"/>
    <property type="molecule type" value="Genomic_DNA"/>
</dbReference>
<organism evidence="2 3">
    <name type="scientific">Mameliella alba</name>
    <dbReference type="NCBI Taxonomy" id="561184"/>
    <lineage>
        <taxon>Bacteria</taxon>
        <taxon>Pseudomonadati</taxon>
        <taxon>Pseudomonadota</taxon>
        <taxon>Alphaproteobacteria</taxon>
        <taxon>Rhodobacterales</taxon>
        <taxon>Roseobacteraceae</taxon>
        <taxon>Mameliella</taxon>
    </lineage>
</organism>
<protein>
    <submittedName>
        <fullName evidence="2">50S ribosomal protein L33</fullName>
    </submittedName>
</protein>
<evidence type="ECO:0000313" key="3">
    <source>
        <dbReference type="Proteomes" id="UP000030960"/>
    </source>
</evidence>
<proteinExistence type="predicted"/>